<organism evidence="1 2">
    <name type="scientific">Arcanobacterium hippocoleae</name>
    <dbReference type="NCBI Taxonomy" id="149017"/>
    <lineage>
        <taxon>Bacteria</taxon>
        <taxon>Bacillati</taxon>
        <taxon>Actinomycetota</taxon>
        <taxon>Actinomycetes</taxon>
        <taxon>Actinomycetales</taxon>
        <taxon>Actinomycetaceae</taxon>
        <taxon>Arcanobacterium</taxon>
    </lineage>
</organism>
<dbReference type="RefSeq" id="WP_309956780.1">
    <property type="nucleotide sequence ID" value="NZ_CP136414.1"/>
</dbReference>
<keyword evidence="2" id="KW-1185">Reference proteome</keyword>
<dbReference type="Proteomes" id="UP001266099">
    <property type="component" value="Unassembled WGS sequence"/>
</dbReference>
<evidence type="ECO:0000313" key="2">
    <source>
        <dbReference type="Proteomes" id="UP001266099"/>
    </source>
</evidence>
<reference evidence="1 2" key="1">
    <citation type="submission" date="2023-07" db="EMBL/GenBank/DDBJ databases">
        <title>Sequencing the genomes of 1000 actinobacteria strains.</title>
        <authorList>
            <person name="Klenk H.-P."/>
        </authorList>
    </citation>
    <scope>NUCLEOTIDE SEQUENCE [LARGE SCALE GENOMIC DNA]</scope>
    <source>
        <strain evidence="1 2">DSM 15539</strain>
    </source>
</reference>
<dbReference type="EMBL" id="JAVDUJ010000001">
    <property type="protein sequence ID" value="MDR6939805.1"/>
    <property type="molecule type" value="Genomic_DNA"/>
</dbReference>
<comment type="caution">
    <text evidence="1">The sequence shown here is derived from an EMBL/GenBank/DDBJ whole genome shotgun (WGS) entry which is preliminary data.</text>
</comment>
<evidence type="ECO:0000313" key="1">
    <source>
        <dbReference type="EMBL" id="MDR6939805.1"/>
    </source>
</evidence>
<gene>
    <name evidence="1" type="ORF">J2S36_001348</name>
</gene>
<sequence length="96" mass="11286">MKKINPSILATSCRKNEIQPSAIISAGVLLARMQAVLFRSRMRNNFHLRSLLKKSEEYLRYLQTLEKIKIKYSRDEDRAELTFRKLRPTFSISLTL</sequence>
<proteinExistence type="predicted"/>
<name>A0ABU1T339_9ACTO</name>
<protein>
    <submittedName>
        <fullName evidence="1">Uncharacterized protein</fullName>
    </submittedName>
</protein>
<accession>A0ABU1T339</accession>